<dbReference type="SUPFAM" id="SSF51294">
    <property type="entry name" value="Hedgehog/intein (Hint) domain"/>
    <property type="match status" value="1"/>
</dbReference>
<dbReference type="AlphaFoldDB" id="A0A9N8E5L5"/>
<keyword evidence="4" id="KW-1185">Reference proteome</keyword>
<evidence type="ECO:0000256" key="1">
    <source>
        <dbReference type="SAM" id="SignalP"/>
    </source>
</evidence>
<reference evidence="3" key="1">
    <citation type="submission" date="2020-06" db="EMBL/GenBank/DDBJ databases">
        <authorList>
            <consortium name="Plant Systems Biology data submission"/>
        </authorList>
    </citation>
    <scope>NUCLEOTIDE SEQUENCE</scope>
    <source>
        <strain evidence="3">D6</strain>
    </source>
</reference>
<feature type="chain" id="PRO_5040294441" evidence="1">
    <location>
        <begin position="19"/>
        <end position="381"/>
    </location>
</feature>
<proteinExistence type="predicted"/>
<dbReference type="Gene3D" id="2.170.16.10">
    <property type="entry name" value="Hedgehog/Intein (Hint) domain"/>
    <property type="match status" value="1"/>
</dbReference>
<dbReference type="SMART" id="SM00306">
    <property type="entry name" value="HintN"/>
    <property type="match status" value="1"/>
</dbReference>
<comment type="caution">
    <text evidence="3">The sequence shown here is derived from an EMBL/GenBank/DDBJ whole genome shotgun (WGS) entry which is preliminary data.</text>
</comment>
<dbReference type="InterPro" id="IPR001767">
    <property type="entry name" value="Hedgehog_Hint"/>
</dbReference>
<protein>
    <submittedName>
        <fullName evidence="3">Protein hedgehog</fullName>
    </submittedName>
</protein>
<evidence type="ECO:0000259" key="2">
    <source>
        <dbReference type="SMART" id="SM00306"/>
    </source>
</evidence>
<dbReference type="PANTHER" id="PTHR46706">
    <property type="entry name" value="PROTEIN QUA-1-RELATED"/>
    <property type="match status" value="1"/>
</dbReference>
<accession>A0A9N8E5L5</accession>
<dbReference type="InterPro" id="IPR036844">
    <property type="entry name" value="Hint_dom_sf"/>
</dbReference>
<name>A0A9N8E5L5_9STRA</name>
<dbReference type="GO" id="GO:0016540">
    <property type="term" value="P:protein autoprocessing"/>
    <property type="evidence" value="ECO:0007669"/>
    <property type="project" value="InterPro"/>
</dbReference>
<feature type="domain" description="Hint" evidence="2">
    <location>
        <begin position="131"/>
        <end position="221"/>
    </location>
</feature>
<dbReference type="InterPro" id="IPR052140">
    <property type="entry name" value="Dev_Signal_Hedgehog-like"/>
</dbReference>
<dbReference type="CDD" id="cd00081">
    <property type="entry name" value="Hint"/>
    <property type="match status" value="1"/>
</dbReference>
<dbReference type="Proteomes" id="UP001153069">
    <property type="component" value="Unassembled WGS sequence"/>
</dbReference>
<dbReference type="Pfam" id="PF01079">
    <property type="entry name" value="Hint"/>
    <property type="match status" value="1"/>
</dbReference>
<sequence>MKISPIIALLALAPAVLADPCVTDGIDRATCDPADDNGGCLTNHGCTANEAARIDFSQFGSWEELFSFDGMTLPTLEDLNAFYDGFCQLCDAASLLNLDQQFCFLCTLDLDGDGDAGETVGDLIGGFVPDVSCFSEVSTVQTPHGTITMKNLQVGDRVLTANGAFEPVYAWGHKHATQKAEFLQFNGDLEMTGAHLVFLEGKTNPVRADSVNVGDVLQGATVKSIKTVKRQGVYTPLTPSGTVVVNGIAASSYVSLQENAKEYVAMQGGFAIISIHDFIHMAMSPFRMFTMGVSSSVSYTEEGVPTFAAAGIDLAQWADNQNILVQAVLFVVFLAVTGTSMMLENTFGPSMAPLAVAAGAGAYALMKRNNISIRAQKIKSV</sequence>
<dbReference type="EMBL" id="CAICTM010000675">
    <property type="protein sequence ID" value="CAB9514818.1"/>
    <property type="molecule type" value="Genomic_DNA"/>
</dbReference>
<evidence type="ECO:0000313" key="3">
    <source>
        <dbReference type="EMBL" id="CAB9514818.1"/>
    </source>
</evidence>
<dbReference type="PANTHER" id="PTHR46706:SF12">
    <property type="entry name" value="PROTEIN QUA-1-RELATED"/>
    <property type="match status" value="1"/>
</dbReference>
<keyword evidence="1" id="KW-0732">Signal</keyword>
<feature type="signal peptide" evidence="1">
    <location>
        <begin position="1"/>
        <end position="18"/>
    </location>
</feature>
<dbReference type="InterPro" id="IPR003587">
    <property type="entry name" value="Hint_dom_N"/>
</dbReference>
<organism evidence="3 4">
    <name type="scientific">Seminavis robusta</name>
    <dbReference type="NCBI Taxonomy" id="568900"/>
    <lineage>
        <taxon>Eukaryota</taxon>
        <taxon>Sar</taxon>
        <taxon>Stramenopiles</taxon>
        <taxon>Ochrophyta</taxon>
        <taxon>Bacillariophyta</taxon>
        <taxon>Bacillariophyceae</taxon>
        <taxon>Bacillariophycidae</taxon>
        <taxon>Naviculales</taxon>
        <taxon>Naviculaceae</taxon>
        <taxon>Seminavis</taxon>
    </lineage>
</organism>
<dbReference type="OrthoDB" id="59517at2759"/>
<evidence type="ECO:0000313" key="4">
    <source>
        <dbReference type="Proteomes" id="UP001153069"/>
    </source>
</evidence>
<gene>
    <name evidence="3" type="ORF">SEMRO_676_G185670.1</name>
</gene>